<keyword evidence="1" id="KW-0433">Leucine-rich repeat</keyword>
<sequence>GAFSPLPELYDLDLESNLLTHIPTGAFASGSYQLFGIYIRNNQIVEVEPNAFEAVNGSRIYFENNQLSLLKEDVWRPLVEANVSLAMRGNPFECGCDLAWLVYEPELMNQVIDDAMCADGGYLHDLDMGLFEDC</sequence>
<keyword evidence="4" id="KW-1185">Reference proteome</keyword>
<dbReference type="InterPro" id="IPR051295">
    <property type="entry name" value="LGI_related"/>
</dbReference>
<dbReference type="Gene3D" id="3.80.10.10">
    <property type="entry name" value="Ribonuclease Inhibitor"/>
    <property type="match status" value="1"/>
</dbReference>
<organism evidence="3 4">
    <name type="scientific">Meganyctiphanes norvegica</name>
    <name type="common">Northern krill</name>
    <name type="synonym">Thysanopoda norvegica</name>
    <dbReference type="NCBI Taxonomy" id="48144"/>
    <lineage>
        <taxon>Eukaryota</taxon>
        <taxon>Metazoa</taxon>
        <taxon>Ecdysozoa</taxon>
        <taxon>Arthropoda</taxon>
        <taxon>Crustacea</taxon>
        <taxon>Multicrustacea</taxon>
        <taxon>Malacostraca</taxon>
        <taxon>Eumalacostraca</taxon>
        <taxon>Eucarida</taxon>
        <taxon>Euphausiacea</taxon>
        <taxon>Euphausiidae</taxon>
        <taxon>Meganyctiphanes</taxon>
    </lineage>
</organism>
<evidence type="ECO:0000313" key="3">
    <source>
        <dbReference type="EMBL" id="CAL4068502.1"/>
    </source>
</evidence>
<dbReference type="InterPro" id="IPR001611">
    <property type="entry name" value="Leu-rich_rpt"/>
</dbReference>
<reference evidence="3 4" key="1">
    <citation type="submission" date="2024-05" db="EMBL/GenBank/DDBJ databases">
        <authorList>
            <person name="Wallberg A."/>
        </authorList>
    </citation>
    <scope>NUCLEOTIDE SEQUENCE [LARGE SCALE GENOMIC DNA]</scope>
</reference>
<dbReference type="Proteomes" id="UP001497623">
    <property type="component" value="Unassembled WGS sequence"/>
</dbReference>
<dbReference type="PANTHER" id="PTHR24367">
    <property type="entry name" value="LEUCINE-RICH REPEAT-CONTAINING PROTEIN"/>
    <property type="match status" value="1"/>
</dbReference>
<dbReference type="SUPFAM" id="SSF52058">
    <property type="entry name" value="L domain-like"/>
    <property type="match status" value="1"/>
</dbReference>
<protein>
    <recommendedName>
        <fullName evidence="5">Oplophorus-luciferin 2-monooxygenase non-catalytic subunit</fullName>
    </recommendedName>
</protein>
<proteinExistence type="predicted"/>
<dbReference type="InterPro" id="IPR032675">
    <property type="entry name" value="LRR_dom_sf"/>
</dbReference>
<evidence type="ECO:0000256" key="1">
    <source>
        <dbReference type="ARBA" id="ARBA00022614"/>
    </source>
</evidence>
<gene>
    <name evidence="3" type="ORF">MNOR_LOCUS7304</name>
</gene>
<dbReference type="Pfam" id="PF13855">
    <property type="entry name" value="LRR_8"/>
    <property type="match status" value="1"/>
</dbReference>
<name>A0AAV2Q3X7_MEGNR</name>
<dbReference type="AlphaFoldDB" id="A0AAV2Q3X7"/>
<keyword evidence="2" id="KW-0677">Repeat</keyword>
<accession>A0AAV2Q3X7</accession>
<dbReference type="InterPro" id="IPR003591">
    <property type="entry name" value="Leu-rich_rpt_typical-subtyp"/>
</dbReference>
<evidence type="ECO:0000256" key="2">
    <source>
        <dbReference type="ARBA" id="ARBA00022737"/>
    </source>
</evidence>
<evidence type="ECO:0000313" key="4">
    <source>
        <dbReference type="Proteomes" id="UP001497623"/>
    </source>
</evidence>
<dbReference type="PANTHER" id="PTHR24367:SF318">
    <property type="entry name" value="LEUCINE-RICH GLIOMA-INACTIVATED PROTEIN 1-LIKE"/>
    <property type="match status" value="1"/>
</dbReference>
<evidence type="ECO:0008006" key="5">
    <source>
        <dbReference type="Google" id="ProtNLM"/>
    </source>
</evidence>
<dbReference type="SMART" id="SM00369">
    <property type="entry name" value="LRR_TYP"/>
    <property type="match status" value="1"/>
</dbReference>
<dbReference type="EMBL" id="CAXKWB010003179">
    <property type="protein sequence ID" value="CAL4068502.1"/>
    <property type="molecule type" value="Genomic_DNA"/>
</dbReference>
<feature type="non-terminal residue" evidence="3">
    <location>
        <position position="1"/>
    </location>
</feature>
<comment type="caution">
    <text evidence="3">The sequence shown here is derived from an EMBL/GenBank/DDBJ whole genome shotgun (WGS) entry which is preliminary data.</text>
</comment>